<evidence type="ECO:0000256" key="2">
    <source>
        <dbReference type="ARBA" id="ARBA00022741"/>
    </source>
</evidence>
<dbReference type="Gene3D" id="1.10.8.470">
    <property type="match status" value="1"/>
</dbReference>
<evidence type="ECO:0000313" key="4">
    <source>
        <dbReference type="EMBL" id="RXE55105.1"/>
    </source>
</evidence>
<dbReference type="InterPro" id="IPR027417">
    <property type="entry name" value="P-loop_NTPase"/>
</dbReference>
<comment type="similarity">
    <text evidence="1">Belongs to the RelA/SpoT family.</text>
</comment>
<gene>
    <name evidence="4" type="primary">ychF</name>
    <name evidence="4" type="ORF">ABH15_12805</name>
</gene>
<proteinExistence type="inferred from homology"/>
<evidence type="ECO:0000256" key="1">
    <source>
        <dbReference type="ARBA" id="ARBA00007476"/>
    </source>
</evidence>
<evidence type="ECO:0000313" key="5">
    <source>
        <dbReference type="Proteomes" id="UP000290932"/>
    </source>
</evidence>
<dbReference type="GO" id="GO:0005737">
    <property type="term" value="C:cytoplasm"/>
    <property type="evidence" value="ECO:0007669"/>
    <property type="project" value="TreeGrafter"/>
</dbReference>
<accession>A0A498GYA6</accession>
<dbReference type="PANTHER" id="PTHR23305">
    <property type="entry name" value="OBG GTPASE FAMILY"/>
    <property type="match status" value="1"/>
</dbReference>
<reference evidence="4 5" key="1">
    <citation type="journal article" date="2015" name="Int. J. Syst. Evol. Microbiol.">
        <title>Methanoculleus taiwanensis sp. nov., a methanogen isolated from deep marine sediment at the deformation front area near Taiwan.</title>
        <authorList>
            <person name="Weng C.Y."/>
            <person name="Chen S.C."/>
            <person name="Lai M.C."/>
            <person name="Wu S.Y."/>
            <person name="Lin S."/>
            <person name="Yang T.F."/>
            <person name="Chen P.C."/>
        </authorList>
    </citation>
    <scope>NUCLEOTIDE SEQUENCE [LARGE SCALE GENOMIC DNA]</scope>
    <source>
        <strain evidence="4 5">CYW4</strain>
    </source>
</reference>
<dbReference type="EMBL" id="LHQS01000004">
    <property type="protein sequence ID" value="RXE55105.1"/>
    <property type="molecule type" value="Genomic_DNA"/>
</dbReference>
<protein>
    <submittedName>
        <fullName evidence="4">Translation-associated GTPase</fullName>
    </submittedName>
</protein>
<dbReference type="Gene3D" id="3.10.20.30">
    <property type="match status" value="1"/>
</dbReference>
<organism evidence="4 5">
    <name type="scientific">Methanoculleus taiwanensis</name>
    <dbReference type="NCBI Taxonomy" id="1550565"/>
    <lineage>
        <taxon>Archaea</taxon>
        <taxon>Methanobacteriati</taxon>
        <taxon>Methanobacteriota</taxon>
        <taxon>Stenosarchaea group</taxon>
        <taxon>Methanomicrobia</taxon>
        <taxon>Methanomicrobiales</taxon>
        <taxon>Methanomicrobiaceae</taxon>
        <taxon>Methanoculleus</taxon>
    </lineage>
</organism>
<dbReference type="PRINTS" id="PR00326">
    <property type="entry name" value="GTP1OBG"/>
</dbReference>
<dbReference type="Gene3D" id="3.40.50.300">
    <property type="entry name" value="P-loop containing nucleotide triphosphate hydrolases"/>
    <property type="match status" value="1"/>
</dbReference>
<dbReference type="CDD" id="cd01899">
    <property type="entry name" value="Ygr210"/>
    <property type="match status" value="1"/>
</dbReference>
<dbReference type="InterPro" id="IPR012676">
    <property type="entry name" value="TGS-like"/>
</dbReference>
<sequence>MMITLAIAGKPNCGKSTFFKAATLAHVEIANYPFTTIDANHGVAYVRATCPCRELEVACPHCRNGVRFIPIGLIDVAGLVPEAHKGRGLGNQFLDNLRQADAILHVVDASGGTDAEGNPVDVGSHNPEGDIAFLRYEMTMWVYGILGKHWPKLQRQAQQRDFSLLLAIVDVFAGLGVTLEDVKAAEAAIDTDLRQASEEALITFCGHLVAASKPMEIVANKADLAPAEFLENLKQYGVIFSSAAGELALRMAAEGKYLHYLPGDTEFTINSDAPFTAAQRAGIMKIADFMKQFGGTGVQQALDRAVFDLLDMIVVYPVEDEHKLTDGQGRVLPDAFLMKRGSTPHDLAYQVHTDIGDGFLYAIDARKNMRIKETHELQHGDIIKIVSVRK</sequence>
<keyword evidence="2" id="KW-0547">Nucleotide-binding</keyword>
<dbReference type="Pfam" id="PF08438">
    <property type="entry name" value="YGR210-like_G4"/>
    <property type="match status" value="1"/>
</dbReference>
<dbReference type="GO" id="GO:0016887">
    <property type="term" value="F:ATP hydrolysis activity"/>
    <property type="evidence" value="ECO:0007669"/>
    <property type="project" value="TreeGrafter"/>
</dbReference>
<dbReference type="SUPFAM" id="SSF52540">
    <property type="entry name" value="P-loop containing nucleoside triphosphate hydrolases"/>
    <property type="match status" value="1"/>
</dbReference>
<evidence type="ECO:0000259" key="3">
    <source>
        <dbReference type="PROSITE" id="PS51710"/>
    </source>
</evidence>
<dbReference type="SUPFAM" id="SSF81271">
    <property type="entry name" value="TGS-like"/>
    <property type="match status" value="1"/>
</dbReference>
<dbReference type="PANTHER" id="PTHR23305:SF1">
    <property type="entry name" value="OBG-TYPE G DOMAIN-CONTAINING PROTEIN"/>
    <property type="match status" value="1"/>
</dbReference>
<keyword evidence="5" id="KW-1185">Reference proteome</keyword>
<dbReference type="InterPro" id="IPR004095">
    <property type="entry name" value="TGS"/>
</dbReference>
<dbReference type="InterPro" id="IPR031167">
    <property type="entry name" value="G_OBG"/>
</dbReference>
<dbReference type="InterPro" id="IPR006073">
    <property type="entry name" value="GTP-bd"/>
</dbReference>
<dbReference type="Pfam" id="PF02824">
    <property type="entry name" value="TGS"/>
    <property type="match status" value="1"/>
</dbReference>
<dbReference type="NCBIfam" id="NF007171">
    <property type="entry name" value="PRK09602.1"/>
    <property type="match status" value="1"/>
</dbReference>
<comment type="caution">
    <text evidence="4">The sequence shown here is derived from an EMBL/GenBank/DDBJ whole genome shotgun (WGS) entry which is preliminary data.</text>
</comment>
<dbReference type="CDD" id="cd01669">
    <property type="entry name" value="TGS_MJ1332_like"/>
    <property type="match status" value="1"/>
</dbReference>
<dbReference type="AlphaFoldDB" id="A0A498GYA6"/>
<dbReference type="InterPro" id="IPR013646">
    <property type="entry name" value="YGR210-like_G4"/>
</dbReference>
<feature type="domain" description="OBG-type G" evidence="3">
    <location>
        <begin position="3"/>
        <end position="261"/>
    </location>
</feature>
<dbReference type="InterPro" id="IPR012675">
    <property type="entry name" value="Beta-grasp_dom_sf"/>
</dbReference>
<dbReference type="Pfam" id="PF01926">
    <property type="entry name" value="MMR_HSR1"/>
    <property type="match status" value="1"/>
</dbReference>
<dbReference type="FunFam" id="3.10.20.30:FF:000002">
    <property type="entry name" value="GTP pyrophosphokinase (RelA/SpoT)"/>
    <property type="match status" value="1"/>
</dbReference>
<dbReference type="Proteomes" id="UP000290932">
    <property type="component" value="Unassembled WGS sequence"/>
</dbReference>
<dbReference type="GO" id="GO:0005525">
    <property type="term" value="F:GTP binding"/>
    <property type="evidence" value="ECO:0007669"/>
    <property type="project" value="InterPro"/>
</dbReference>
<name>A0A498GYA6_9EURY</name>
<dbReference type="PROSITE" id="PS51710">
    <property type="entry name" value="G_OBG"/>
    <property type="match status" value="1"/>
</dbReference>